<keyword evidence="4" id="KW-0418">Kinase</keyword>
<dbReference type="AlphaFoldDB" id="A0A501Q1Y0"/>
<name>A0A501Q1Y0_9FLAO</name>
<dbReference type="GO" id="GO:0000155">
    <property type="term" value="F:phosphorelay sensor kinase activity"/>
    <property type="evidence" value="ECO:0007669"/>
    <property type="project" value="InterPro"/>
</dbReference>
<feature type="transmembrane region" description="Helical" evidence="1">
    <location>
        <begin position="80"/>
        <end position="104"/>
    </location>
</feature>
<dbReference type="EMBL" id="VFJE01000055">
    <property type="protein sequence ID" value="TPD66890.1"/>
    <property type="molecule type" value="Genomic_DNA"/>
</dbReference>
<dbReference type="OrthoDB" id="9809908at2"/>
<dbReference type="RefSeq" id="WP_140001050.1">
    <property type="nucleotide sequence ID" value="NZ_VFJE01000055.1"/>
</dbReference>
<evidence type="ECO:0000259" key="3">
    <source>
        <dbReference type="Pfam" id="PF13239"/>
    </source>
</evidence>
<keyword evidence="4" id="KW-0808">Transferase</keyword>
<reference evidence="4 5" key="1">
    <citation type="submission" date="2019-06" db="EMBL/GenBank/DDBJ databases">
        <title>Flavobacterium sp. MaA-Y11 from geoumgang.</title>
        <authorList>
            <person name="Jeong S."/>
        </authorList>
    </citation>
    <scope>NUCLEOTIDE SEQUENCE [LARGE SCALE GENOMIC DNA]</scope>
    <source>
        <strain evidence="4 5">MaA-Y11</strain>
    </source>
</reference>
<comment type="caution">
    <text evidence="4">The sequence shown here is derived from an EMBL/GenBank/DDBJ whole genome shotgun (WGS) entry which is preliminary data.</text>
</comment>
<feature type="domain" description="2TM" evidence="3">
    <location>
        <begin position="364"/>
        <end position="443"/>
    </location>
</feature>
<evidence type="ECO:0000313" key="4">
    <source>
        <dbReference type="EMBL" id="TPD66890.1"/>
    </source>
</evidence>
<dbReference type="InterPro" id="IPR036890">
    <property type="entry name" value="HATPase_C_sf"/>
</dbReference>
<evidence type="ECO:0000256" key="1">
    <source>
        <dbReference type="SAM" id="Phobius"/>
    </source>
</evidence>
<feature type="domain" description="Signal transduction histidine kinase internal region" evidence="2">
    <location>
        <begin position="165"/>
        <end position="243"/>
    </location>
</feature>
<dbReference type="InterPro" id="IPR025698">
    <property type="entry name" value="2TM_dom"/>
</dbReference>
<dbReference type="Pfam" id="PF06580">
    <property type="entry name" value="His_kinase"/>
    <property type="match status" value="1"/>
</dbReference>
<dbReference type="GO" id="GO:0016020">
    <property type="term" value="C:membrane"/>
    <property type="evidence" value="ECO:0007669"/>
    <property type="project" value="InterPro"/>
</dbReference>
<keyword evidence="1" id="KW-1133">Transmembrane helix</keyword>
<keyword evidence="1" id="KW-0812">Transmembrane</keyword>
<feature type="transmembrane region" description="Helical" evidence="1">
    <location>
        <begin position="408"/>
        <end position="429"/>
    </location>
</feature>
<evidence type="ECO:0000313" key="5">
    <source>
        <dbReference type="Proteomes" id="UP000319175"/>
    </source>
</evidence>
<dbReference type="PANTHER" id="PTHR34220">
    <property type="entry name" value="SENSOR HISTIDINE KINASE YPDA"/>
    <property type="match status" value="1"/>
</dbReference>
<reference evidence="4 5" key="2">
    <citation type="submission" date="2019-06" db="EMBL/GenBank/DDBJ databases">
        <authorList>
            <person name="Seo Y."/>
        </authorList>
    </citation>
    <scope>NUCLEOTIDE SEQUENCE [LARGE SCALE GENOMIC DNA]</scope>
    <source>
        <strain evidence="4 5">MaA-Y11</strain>
    </source>
</reference>
<proteinExistence type="predicted"/>
<keyword evidence="5" id="KW-1185">Reference proteome</keyword>
<dbReference type="Gene3D" id="3.30.565.10">
    <property type="entry name" value="Histidine kinase-like ATPase, C-terminal domain"/>
    <property type="match status" value="1"/>
</dbReference>
<protein>
    <submittedName>
        <fullName evidence="4">Histidine kinase</fullName>
    </submittedName>
</protein>
<dbReference type="Proteomes" id="UP000319175">
    <property type="component" value="Unassembled WGS sequence"/>
</dbReference>
<dbReference type="PANTHER" id="PTHR34220:SF7">
    <property type="entry name" value="SENSOR HISTIDINE KINASE YPDA"/>
    <property type="match status" value="1"/>
</dbReference>
<accession>A0A501Q1Y0</accession>
<feature type="transmembrane region" description="Helical" evidence="1">
    <location>
        <begin position="124"/>
        <end position="145"/>
    </location>
</feature>
<organism evidence="4 5">
    <name type="scientific">Flavobacterium microcysteis</name>
    <dbReference type="NCBI Taxonomy" id="2596891"/>
    <lineage>
        <taxon>Bacteria</taxon>
        <taxon>Pseudomonadati</taxon>
        <taxon>Bacteroidota</taxon>
        <taxon>Flavobacteriia</taxon>
        <taxon>Flavobacteriales</taxon>
        <taxon>Flavobacteriaceae</taxon>
        <taxon>Flavobacterium</taxon>
    </lineage>
</organism>
<dbReference type="InterPro" id="IPR010559">
    <property type="entry name" value="Sig_transdc_His_kin_internal"/>
</dbReference>
<feature type="transmembrane region" description="Helical" evidence="1">
    <location>
        <begin position="49"/>
        <end position="68"/>
    </location>
</feature>
<feature type="transmembrane region" description="Helical" evidence="1">
    <location>
        <begin position="7"/>
        <end position="29"/>
    </location>
</feature>
<sequence length="451" mass="52844">MQKAIKYIFKTIIIGYVVSCAIIAIIFVIEAMFGRTFSWDASLLEEMAYYWLYGIVLTFINSTYFNYMNHKVVWEKYKRYRAAISIFGSVVLTVIGIFFIRLFIATVIHKNSYSEFIAGQNYRFYVICLMITMIVNMAFHLIYFYKKSQENKVKEQKIIAGTASAKFETLKNQIDPHFLFNSLNVLTSLIEENPDNAQRFTTSLSKIYRYVLEQKDKELVSVEEELSFAKTYMNLLKMRFENSVFYELPVSVKNPDAKVVPLSLQLLLENTVKHNIASEMKPLHIRIYEKEDYLVIENDYQKKEVLQDRKGVGLQNIVDRYSIVTNRKVKIEQTEQHFRVELPMLTKQIAIMETDYNTQESIYRKAQKKVEDIKGFYGNLTSYIVVNIGLAALNLITSPSHLWFLYPAIGWGIGVAIHGLSVFNYMPFLGNDWEEKKIRELMEKEKQDKWQ</sequence>
<keyword evidence="1" id="KW-0472">Membrane</keyword>
<dbReference type="Pfam" id="PF13239">
    <property type="entry name" value="2TM"/>
    <property type="match status" value="1"/>
</dbReference>
<gene>
    <name evidence="4" type="ORF">FJA49_11425</name>
</gene>
<feature type="transmembrane region" description="Helical" evidence="1">
    <location>
        <begin position="376"/>
        <end position="396"/>
    </location>
</feature>
<evidence type="ECO:0000259" key="2">
    <source>
        <dbReference type="Pfam" id="PF06580"/>
    </source>
</evidence>
<dbReference type="InterPro" id="IPR050640">
    <property type="entry name" value="Bact_2-comp_sensor_kinase"/>
</dbReference>